<dbReference type="Proteomes" id="UP001177023">
    <property type="component" value="Unassembled WGS sequence"/>
</dbReference>
<evidence type="ECO:0000256" key="1">
    <source>
        <dbReference type="SAM" id="Phobius"/>
    </source>
</evidence>
<reference evidence="2" key="1">
    <citation type="submission" date="2023-06" db="EMBL/GenBank/DDBJ databases">
        <authorList>
            <person name="Delattre M."/>
        </authorList>
    </citation>
    <scope>NUCLEOTIDE SEQUENCE</scope>
    <source>
        <strain evidence="2">AF72</strain>
    </source>
</reference>
<sequence>MSTDRICCGLVHCKVAALAFWGLRMFLLAVTAWIWSFDDLDETYWFGLLIFSAIICVVMGIAVIKDCAKMTKVTYWLQALSITTFVVMIIFLFWKMPSKEVVPNEMITMRRRHDMDTMLTLAVLIIVGIWELIITRSFYNHLKHHKKSADLSEPFLREPNYQSYSFYKNHGDGKYHAPMPTI</sequence>
<keyword evidence="1" id="KW-1133">Transmembrane helix</keyword>
<feature type="transmembrane region" description="Helical" evidence="1">
    <location>
        <begin position="43"/>
        <end position="64"/>
    </location>
</feature>
<evidence type="ECO:0000313" key="3">
    <source>
        <dbReference type="Proteomes" id="UP001177023"/>
    </source>
</evidence>
<keyword evidence="1" id="KW-0812">Transmembrane</keyword>
<keyword evidence="3" id="KW-1185">Reference proteome</keyword>
<dbReference type="EMBL" id="CATQJA010002644">
    <property type="protein sequence ID" value="CAJ0576475.1"/>
    <property type="molecule type" value="Genomic_DNA"/>
</dbReference>
<proteinExistence type="predicted"/>
<name>A0AA36CY92_9BILA</name>
<feature type="transmembrane region" description="Helical" evidence="1">
    <location>
        <begin position="15"/>
        <end position="37"/>
    </location>
</feature>
<feature type="transmembrane region" description="Helical" evidence="1">
    <location>
        <begin position="76"/>
        <end position="97"/>
    </location>
</feature>
<feature type="non-terminal residue" evidence="2">
    <location>
        <position position="1"/>
    </location>
</feature>
<protein>
    <submittedName>
        <fullName evidence="2">Uncharacterized protein</fullName>
    </submittedName>
</protein>
<dbReference type="AlphaFoldDB" id="A0AA36CY92"/>
<gene>
    <name evidence="2" type="ORF">MSPICULIGERA_LOCUS14767</name>
</gene>
<feature type="transmembrane region" description="Helical" evidence="1">
    <location>
        <begin position="117"/>
        <end position="139"/>
    </location>
</feature>
<comment type="caution">
    <text evidence="2">The sequence shown here is derived from an EMBL/GenBank/DDBJ whole genome shotgun (WGS) entry which is preliminary data.</text>
</comment>
<organism evidence="2 3">
    <name type="scientific">Mesorhabditis spiculigera</name>
    <dbReference type="NCBI Taxonomy" id="96644"/>
    <lineage>
        <taxon>Eukaryota</taxon>
        <taxon>Metazoa</taxon>
        <taxon>Ecdysozoa</taxon>
        <taxon>Nematoda</taxon>
        <taxon>Chromadorea</taxon>
        <taxon>Rhabditida</taxon>
        <taxon>Rhabditina</taxon>
        <taxon>Rhabditomorpha</taxon>
        <taxon>Rhabditoidea</taxon>
        <taxon>Rhabditidae</taxon>
        <taxon>Mesorhabditinae</taxon>
        <taxon>Mesorhabditis</taxon>
    </lineage>
</organism>
<evidence type="ECO:0000313" key="2">
    <source>
        <dbReference type="EMBL" id="CAJ0576475.1"/>
    </source>
</evidence>
<accession>A0AA36CY92</accession>
<keyword evidence="1" id="KW-0472">Membrane</keyword>